<dbReference type="PANTHER" id="PTHR32295:SF281">
    <property type="entry name" value="PROTEIN IQ-DOMAIN 31"/>
    <property type="match status" value="1"/>
</dbReference>
<dbReference type="SMART" id="SM00015">
    <property type="entry name" value="IQ"/>
    <property type="match status" value="2"/>
</dbReference>
<dbReference type="GO" id="GO:0005516">
    <property type="term" value="F:calmodulin binding"/>
    <property type="evidence" value="ECO:0007669"/>
    <property type="project" value="UniProtKB-KW"/>
</dbReference>
<evidence type="ECO:0000259" key="5">
    <source>
        <dbReference type="Pfam" id="PF13178"/>
    </source>
</evidence>
<keyword evidence="1" id="KW-0112">Calmodulin-binding</keyword>
<organism evidence="6 7">
    <name type="scientific">Saponaria officinalis</name>
    <name type="common">Common soapwort</name>
    <name type="synonym">Lychnis saponaria</name>
    <dbReference type="NCBI Taxonomy" id="3572"/>
    <lineage>
        <taxon>Eukaryota</taxon>
        <taxon>Viridiplantae</taxon>
        <taxon>Streptophyta</taxon>
        <taxon>Embryophyta</taxon>
        <taxon>Tracheophyta</taxon>
        <taxon>Spermatophyta</taxon>
        <taxon>Magnoliopsida</taxon>
        <taxon>eudicotyledons</taxon>
        <taxon>Gunneridae</taxon>
        <taxon>Pentapetalae</taxon>
        <taxon>Caryophyllales</taxon>
        <taxon>Caryophyllaceae</taxon>
        <taxon>Caryophylleae</taxon>
        <taxon>Saponaria</taxon>
    </lineage>
</organism>
<feature type="region of interest" description="Disordered" evidence="4">
    <location>
        <begin position="465"/>
        <end position="579"/>
    </location>
</feature>
<evidence type="ECO:0000256" key="2">
    <source>
        <dbReference type="ARBA" id="ARBA00024341"/>
    </source>
</evidence>
<feature type="compositionally biased region" description="Polar residues" evidence="4">
    <location>
        <begin position="350"/>
        <end position="375"/>
    </location>
</feature>
<comment type="subunit">
    <text evidence="3">Binds to multiple calmodulin (CaM) in the presence of Ca(2+) and CaM-like proteins.</text>
</comment>
<name>A0AAW1GYZ3_SAPOF</name>
<evidence type="ECO:0000256" key="4">
    <source>
        <dbReference type="SAM" id="MobiDB-lite"/>
    </source>
</evidence>
<evidence type="ECO:0000256" key="1">
    <source>
        <dbReference type="ARBA" id="ARBA00022860"/>
    </source>
</evidence>
<dbReference type="Pfam" id="PF00612">
    <property type="entry name" value="IQ"/>
    <property type="match status" value="2"/>
</dbReference>
<evidence type="ECO:0000313" key="6">
    <source>
        <dbReference type="EMBL" id="KAK9669278.1"/>
    </source>
</evidence>
<dbReference type="AlphaFoldDB" id="A0AAW1GYZ3"/>
<feature type="region of interest" description="Disordered" evidence="4">
    <location>
        <begin position="260"/>
        <end position="386"/>
    </location>
</feature>
<dbReference type="Pfam" id="PF13178">
    <property type="entry name" value="DUF4005"/>
    <property type="match status" value="1"/>
</dbReference>
<accession>A0AAW1GYZ3</accession>
<dbReference type="EMBL" id="JBDFQZ010000013">
    <property type="protein sequence ID" value="KAK9669276.1"/>
    <property type="molecule type" value="Genomic_DNA"/>
</dbReference>
<proteinExistence type="inferred from homology"/>
<dbReference type="EMBL" id="JBDFQZ010000013">
    <property type="protein sequence ID" value="KAK9669277.1"/>
    <property type="molecule type" value="Genomic_DNA"/>
</dbReference>
<dbReference type="CDD" id="cd23767">
    <property type="entry name" value="IQCD"/>
    <property type="match status" value="1"/>
</dbReference>
<dbReference type="InterPro" id="IPR000048">
    <property type="entry name" value="IQ_motif_EF-hand-BS"/>
</dbReference>
<dbReference type="PROSITE" id="PS50096">
    <property type="entry name" value="IQ"/>
    <property type="match status" value="2"/>
</dbReference>
<evidence type="ECO:0000313" key="7">
    <source>
        <dbReference type="Proteomes" id="UP001443914"/>
    </source>
</evidence>
<dbReference type="EMBL" id="JBDFQZ010000013">
    <property type="protein sequence ID" value="KAK9669280.1"/>
    <property type="molecule type" value="Genomic_DNA"/>
</dbReference>
<dbReference type="Gene3D" id="1.20.5.190">
    <property type="match status" value="1"/>
</dbReference>
<feature type="compositionally biased region" description="Polar residues" evidence="4">
    <location>
        <begin position="71"/>
        <end position="83"/>
    </location>
</feature>
<reference evidence="6 7" key="1">
    <citation type="submission" date="2024-03" db="EMBL/GenBank/DDBJ databases">
        <title>WGS assembly of Saponaria officinalis var. Norfolk2.</title>
        <authorList>
            <person name="Jenkins J."/>
            <person name="Shu S."/>
            <person name="Grimwood J."/>
            <person name="Barry K."/>
            <person name="Goodstein D."/>
            <person name="Schmutz J."/>
            <person name="Leebens-Mack J."/>
            <person name="Osbourn A."/>
        </authorList>
    </citation>
    <scope>NUCLEOTIDE SEQUENCE [LARGE SCALE GENOMIC DNA]</scope>
    <source>
        <strain evidence="7">cv. Norfolk2</strain>
        <strain evidence="6">JIC</strain>
        <tissue evidence="6">Leaf</tissue>
    </source>
</reference>
<feature type="compositionally biased region" description="Polar residues" evidence="4">
    <location>
        <begin position="299"/>
        <end position="308"/>
    </location>
</feature>
<feature type="compositionally biased region" description="Polar residues" evidence="4">
    <location>
        <begin position="484"/>
        <end position="500"/>
    </location>
</feature>
<feature type="compositionally biased region" description="Basic and acidic residues" evidence="4">
    <location>
        <begin position="25"/>
        <end position="35"/>
    </location>
</feature>
<comment type="similarity">
    <text evidence="2">Belongs to the IQD family.</text>
</comment>
<evidence type="ECO:0000256" key="3">
    <source>
        <dbReference type="ARBA" id="ARBA00024378"/>
    </source>
</evidence>
<dbReference type="EMBL" id="JBDFQZ010000013">
    <property type="protein sequence ID" value="KAK9669278.1"/>
    <property type="molecule type" value="Genomic_DNA"/>
</dbReference>
<feature type="region of interest" description="Disordered" evidence="4">
    <location>
        <begin position="16"/>
        <end position="35"/>
    </location>
</feature>
<dbReference type="InterPro" id="IPR025064">
    <property type="entry name" value="DUF4005"/>
</dbReference>
<sequence length="579" mass="63988">MGKSPGKWIKTVLLGKKNSKSKFPHGKEKPANGKEVHVRVMAPETGIDDDPQEVHSGGLSAVHVDEHISSSEYQEASIQQDQEVSAPRGQSADVEQTRELDMFTDAERITREKAATKTQAAFRGYLARRAFKALRGIIRLQALIRGHLVRRQAVATLHCIIGIVKLQALVRGSRIRCSNAGIEVQRVCFMKPLDVTTRFNGDAVSTGTAGLTANSFIRKLLALSPEGMPLRVPYDDTESNSVQIWLERWSILCPWKPASPPMKASNSKIQKKQGNSQLQAAEGEIVRPKHSVRRVPSIFDNTSAQPTSESEKPRRNQKKVTSRPADSVQENPQNELEKVKRSLRKVQSPVIESSASSEVTEMPPQSQVKATTSSMHEVPFPNEVKQVENMKEEFSSILKEETLTANEEYCQENTEDAIEPSQSVEISNGEITMVKSEPFEGDEKDESTPVPNGELKLTGESVLSENHETCERVSLPVKQENADDSLQNTPKIPSYMQATKSAKAKLRAQGSPRVNQDSTEKNNIMRRHSLPTPANGKVNSVSPRTPKALQGSGKGRNKNDKSLLSSRDGIAKGTQGWRR</sequence>
<feature type="region of interest" description="Disordered" evidence="4">
    <location>
        <begin position="71"/>
        <end position="94"/>
    </location>
</feature>
<feature type="domain" description="DUF4005" evidence="5">
    <location>
        <begin position="485"/>
        <end position="554"/>
    </location>
</feature>
<dbReference type="PANTHER" id="PTHR32295">
    <property type="entry name" value="IQ-DOMAIN 5-RELATED"/>
    <property type="match status" value="1"/>
</dbReference>
<protein>
    <recommendedName>
        <fullName evidence="5">DUF4005 domain-containing protein</fullName>
    </recommendedName>
</protein>
<keyword evidence="7" id="KW-1185">Reference proteome</keyword>
<dbReference type="EMBL" id="JBDFQZ010000013">
    <property type="protein sequence ID" value="KAK9669279.1"/>
    <property type="molecule type" value="Genomic_DNA"/>
</dbReference>
<feature type="compositionally biased region" description="Polar residues" evidence="4">
    <location>
        <begin position="264"/>
        <end position="279"/>
    </location>
</feature>
<comment type="caution">
    <text evidence="6">The sequence shown here is derived from an EMBL/GenBank/DDBJ whole genome shotgun (WGS) entry which is preliminary data.</text>
</comment>
<dbReference type="Proteomes" id="UP001443914">
    <property type="component" value="Unassembled WGS sequence"/>
</dbReference>
<gene>
    <name evidence="6" type="ORF">RND81_13G120900</name>
</gene>